<protein>
    <recommendedName>
        <fullName evidence="4">Hemerythrin-like domain-containing protein</fullName>
    </recommendedName>
</protein>
<dbReference type="PANTHER" id="PTHR37164">
    <property type="entry name" value="BACTERIOHEMERYTHRIN"/>
    <property type="match status" value="1"/>
</dbReference>
<dbReference type="InterPro" id="IPR012312">
    <property type="entry name" value="Hemerythrin-like"/>
</dbReference>
<reference evidence="5 6" key="1">
    <citation type="journal article" date="2016" name="Environ. Microbiol.">
        <title>Genomic resolution of a cold subsurface aquifer community provides metabolic insights for novel microbes adapted to high CO concentrations.</title>
        <authorList>
            <person name="Probst A.J."/>
            <person name="Castelle C.J."/>
            <person name="Singh A."/>
            <person name="Brown C.T."/>
            <person name="Anantharaman K."/>
            <person name="Sharon I."/>
            <person name="Hug L.A."/>
            <person name="Burstein D."/>
            <person name="Emerson J.B."/>
            <person name="Thomas B.C."/>
            <person name="Banfield J.F."/>
        </authorList>
    </citation>
    <scope>NUCLEOTIDE SEQUENCE [LARGE SCALE GENOMIC DNA]</scope>
    <source>
        <strain evidence="5">CG1_02_43_90</strain>
    </source>
</reference>
<evidence type="ECO:0000313" key="5">
    <source>
        <dbReference type="EMBL" id="OIO30653.1"/>
    </source>
</evidence>
<dbReference type="InterPro" id="IPR016131">
    <property type="entry name" value="Haemerythrin_Fe_BS"/>
</dbReference>
<dbReference type="SUPFAM" id="SSF47188">
    <property type="entry name" value="Hemerythrin-like"/>
    <property type="match status" value="1"/>
</dbReference>
<dbReference type="GO" id="GO:0046872">
    <property type="term" value="F:metal ion binding"/>
    <property type="evidence" value="ECO:0007669"/>
    <property type="project" value="UniProtKB-KW"/>
</dbReference>
<sequence length="136" mass="16599">MADLIFWSEKYNLGVEVIDTQHKKMIEIINVLYRSLQASPDKEVLRSTIQELIRYADMHFATEEKYFNEFEYAGREEHIREHEAYREKISKFSKAYYEDEVMLPFEMMDFLGEWWVRHILGEDREYVDCFHQNGLR</sequence>
<dbReference type="EMBL" id="MNVN01000015">
    <property type="protein sequence ID" value="OIO30653.1"/>
    <property type="molecule type" value="Genomic_DNA"/>
</dbReference>
<keyword evidence="3" id="KW-0408">Iron</keyword>
<dbReference type="InterPro" id="IPR012827">
    <property type="entry name" value="Hemerythrin_metal-bd"/>
</dbReference>
<organism evidence="5 6">
    <name type="scientific">Candidatus Nomurabacteria bacterium CG1_02_43_90</name>
    <dbReference type="NCBI Taxonomy" id="1805281"/>
    <lineage>
        <taxon>Bacteria</taxon>
        <taxon>Candidatus Nomuraibacteriota</taxon>
    </lineage>
</organism>
<dbReference type="Proteomes" id="UP000181992">
    <property type="component" value="Unassembled WGS sequence"/>
</dbReference>
<feature type="domain" description="Hemerythrin-like" evidence="4">
    <location>
        <begin position="14"/>
        <end position="127"/>
    </location>
</feature>
<dbReference type="STRING" id="1805281.AUJ77_02490"/>
<dbReference type="InterPro" id="IPR035938">
    <property type="entry name" value="Hemerythrin-like_sf"/>
</dbReference>
<evidence type="ECO:0000256" key="2">
    <source>
        <dbReference type="ARBA" id="ARBA00022723"/>
    </source>
</evidence>
<accession>A0A1J4V7A7</accession>
<evidence type="ECO:0000256" key="3">
    <source>
        <dbReference type="ARBA" id="ARBA00023004"/>
    </source>
</evidence>
<dbReference type="NCBIfam" id="NF033749">
    <property type="entry name" value="bact_hemeryth"/>
    <property type="match status" value="1"/>
</dbReference>
<dbReference type="PANTHER" id="PTHR37164:SF1">
    <property type="entry name" value="BACTERIOHEMERYTHRIN"/>
    <property type="match status" value="1"/>
</dbReference>
<dbReference type="PROSITE" id="PS00550">
    <property type="entry name" value="HEMERYTHRINS"/>
    <property type="match status" value="1"/>
</dbReference>
<dbReference type="CDD" id="cd12107">
    <property type="entry name" value="Hemerythrin"/>
    <property type="match status" value="1"/>
</dbReference>
<gene>
    <name evidence="5" type="ORF">AUJ77_02490</name>
</gene>
<evidence type="ECO:0000259" key="4">
    <source>
        <dbReference type="Pfam" id="PF01814"/>
    </source>
</evidence>
<evidence type="ECO:0000313" key="6">
    <source>
        <dbReference type="Proteomes" id="UP000181992"/>
    </source>
</evidence>
<dbReference type="Gene3D" id="1.20.120.50">
    <property type="entry name" value="Hemerythrin-like"/>
    <property type="match status" value="1"/>
</dbReference>
<evidence type="ECO:0000256" key="1">
    <source>
        <dbReference type="ARBA" id="ARBA00010587"/>
    </source>
</evidence>
<dbReference type="AlphaFoldDB" id="A0A1J4V7A7"/>
<comment type="similarity">
    <text evidence="1">Belongs to the hemerythrin family.</text>
</comment>
<keyword evidence="2" id="KW-0479">Metal-binding</keyword>
<comment type="caution">
    <text evidence="5">The sequence shown here is derived from an EMBL/GenBank/DDBJ whole genome shotgun (WGS) entry which is preliminary data.</text>
</comment>
<proteinExistence type="inferred from homology"/>
<dbReference type="NCBIfam" id="TIGR02481">
    <property type="entry name" value="hemeryth_dom"/>
    <property type="match status" value="1"/>
</dbReference>
<dbReference type="Pfam" id="PF01814">
    <property type="entry name" value="Hemerythrin"/>
    <property type="match status" value="1"/>
</dbReference>
<dbReference type="InterPro" id="IPR050669">
    <property type="entry name" value="Hemerythrin"/>
</dbReference>
<name>A0A1J4V7A7_9BACT</name>